<dbReference type="GO" id="GO:0005813">
    <property type="term" value="C:centrosome"/>
    <property type="evidence" value="ECO:0000266"/>
    <property type="project" value="RGD"/>
</dbReference>
<evidence type="ECO:0000256" key="1">
    <source>
        <dbReference type="SAM" id="Coils"/>
    </source>
</evidence>
<reference evidence="3" key="1">
    <citation type="submission" date="2024-01" db="EMBL/GenBank/DDBJ databases">
        <title>GRCr8: a new rat reference genome assembly contstructed from accurate long reads and long range scaffolding.</title>
        <authorList>
            <person name="Doris P.A."/>
            <person name="Kalbfleisch T."/>
            <person name="Li K."/>
            <person name="Howe K."/>
            <person name="Wood J."/>
        </authorList>
    </citation>
    <scope>NUCLEOTIDE SEQUENCE [LARGE SCALE GENOMIC DNA]</scope>
    <source>
        <strain evidence="3">Brown Norway</strain>
    </source>
</reference>
<dbReference type="GeneID" id="307556"/>
<dbReference type="GO" id="GO:0007286">
    <property type="term" value="P:spermatid development"/>
    <property type="evidence" value="ECO:0000266"/>
    <property type="project" value="RGD"/>
</dbReference>
<dbReference type="PANTHER" id="PTHR35088:SF1">
    <property type="entry name" value="COILED-COIL DOMAIN-CONTAINING PROTEIN 178"/>
    <property type="match status" value="1"/>
</dbReference>
<feature type="region of interest" description="Disordered" evidence="2">
    <location>
        <begin position="1"/>
        <end position="23"/>
    </location>
</feature>
<evidence type="ECO:0000313" key="4">
    <source>
        <dbReference type="Proteomes" id="UP000002494"/>
    </source>
</evidence>
<dbReference type="RGD" id="1308160">
    <property type="gene designation" value="Ccdc178"/>
</dbReference>
<feature type="coiled-coil region" evidence="1">
    <location>
        <begin position="166"/>
        <end position="261"/>
    </location>
</feature>
<gene>
    <name evidence="3 5" type="primary">Ccdc178</name>
</gene>
<dbReference type="eggNOG" id="ENOG502R7DC">
    <property type="taxonomic scope" value="Eukaryota"/>
</dbReference>
<keyword evidence="4" id="KW-1185">Reference proteome</keyword>
<proteinExistence type="predicted"/>
<dbReference type="GeneTree" id="ENSGT00390000012215"/>
<dbReference type="InterPro" id="IPR038826">
    <property type="entry name" value="CCDC178"/>
</dbReference>
<dbReference type="PANTHER" id="PTHR35088">
    <property type="entry name" value="COILED-COIL DOMAIN-CONTAINING PROTEIN 178"/>
    <property type="match status" value="1"/>
</dbReference>
<feature type="compositionally biased region" description="Polar residues" evidence="2">
    <location>
        <begin position="7"/>
        <end position="23"/>
    </location>
</feature>
<dbReference type="VEuPathDB" id="HostDB:ENSRNOG00000022156"/>
<reference evidence="3" key="3">
    <citation type="submission" date="2025-09" db="UniProtKB">
        <authorList>
            <consortium name="Ensembl"/>
        </authorList>
    </citation>
    <scope>IDENTIFICATION</scope>
    <source>
        <strain evidence="3">Brown Norway</strain>
    </source>
</reference>
<dbReference type="PaxDb" id="10116-ENSRNOP00000042594"/>
<evidence type="ECO:0000313" key="5">
    <source>
        <dbReference type="RGD" id="1308160"/>
    </source>
</evidence>
<dbReference type="OrthoDB" id="10010556at2759"/>
<dbReference type="AlphaFoldDB" id="F1M3U7"/>
<protein>
    <submittedName>
        <fullName evidence="3">Coiled-coil domain containing 178</fullName>
    </submittedName>
</protein>
<dbReference type="KEGG" id="rno:307556"/>
<evidence type="ECO:0000313" key="3">
    <source>
        <dbReference type="Ensembl" id="ENSRNOP00000042594.6"/>
    </source>
</evidence>
<feature type="coiled-coil region" evidence="1">
    <location>
        <begin position="294"/>
        <end position="331"/>
    </location>
</feature>
<evidence type="ECO:0000256" key="2">
    <source>
        <dbReference type="SAM" id="MobiDB-lite"/>
    </source>
</evidence>
<name>F1M3U7_RAT</name>
<feature type="coiled-coil region" evidence="1">
    <location>
        <begin position="445"/>
        <end position="479"/>
    </location>
</feature>
<dbReference type="CTD" id="374864"/>
<dbReference type="AGR" id="RGD:1308160"/>
<dbReference type="Ensembl" id="ENSRNOT00000050933.7">
    <property type="protein sequence ID" value="ENSRNOP00000042594.6"/>
    <property type="gene ID" value="ENSRNOG00000022156.9"/>
</dbReference>
<accession>F1M3U7</accession>
<keyword evidence="1" id="KW-0175">Coiled coil</keyword>
<dbReference type="HOGENOM" id="CLU_012461_0_0_1"/>
<dbReference type="Bgee" id="ENSRNOG00000022156">
    <property type="expression patterns" value="Expressed in testis"/>
</dbReference>
<dbReference type="ExpressionAtlas" id="F1M3U7">
    <property type="expression patterns" value="baseline and differential"/>
</dbReference>
<dbReference type="OMA" id="AICHIQD"/>
<feature type="coiled-coil region" evidence="1">
    <location>
        <begin position="586"/>
        <end position="638"/>
    </location>
</feature>
<feature type="coiled-coil region" evidence="1">
    <location>
        <begin position="357"/>
        <end position="398"/>
    </location>
</feature>
<feature type="coiled-coil region" evidence="1">
    <location>
        <begin position="674"/>
        <end position="701"/>
    </location>
</feature>
<reference evidence="3" key="2">
    <citation type="submission" date="2025-08" db="UniProtKB">
        <authorList>
            <consortium name="Ensembl"/>
        </authorList>
    </citation>
    <scope>IDENTIFICATION</scope>
    <source>
        <strain evidence="3">Brown Norway</strain>
    </source>
</reference>
<sequence>MPENEKNAAQPSTNEDTSKTGRTCLQIKELKDKARALMIAEHARMQGLSEFFFSKHDDKTLYETKSTNTEEVNKGIYFSYPSRRHSCSLVNFPKPCVSKMIAHIEDVECKIQEHLKQFEASFEEWTSATKDKKEDLDISASAQKIPPGKAKDVKCPELKKRMETLLSEAIHLVKSLETDRAEAEQALRQQKSRKNRISMKIDSWSIWKLQELPVAVQKEHEAFSKEIAELRNHLKDLRNTADQLQEQTDMLEQANSKVQADIDYMISHSVLLEKKRKQELELLRKRYQKKFEVMEQFRALHEELKDSVDQIENAKIRLKRMKEEDERELLKDLTTAASYDKELDKLSNLDDHYTTSIESVNQDIEEDEEVVSEVLRETQSTSNELANLMRMIEDLKRQFDQYCWIQRKYEQEYTEALNNYYSAKNTWDIELSNITKDFNNISTVYVETLEENKRLKYEIDNITEEIGESIRKRAELEDEIHSFREMKTRNNNYLKHLYKQSYHVGAVYHIARHKTDELEDKLAEVRRKFKVREDFLKRLIRSHIATGIEVQKRLYSVEESQFAEMQEYIRRKVLYNAALLEVQEPLKEFEREAERIRNIHREHAKMVHDIRRRKERVKRKVEATKKKLQKKSKKSLKELTKTEGKGTMIHQEIEIAKTKTFVFHEKSKELSKEIMIMDLERKSFEEKLVKLQEEFMKLRFDREHIHGVFDHILRERQRCEERIFDEERRFKRLTEMRKDTLENILERQSDLLDENLRLAKEYQNTQMLFLKEKEAYFNGYDRLLSLNSSVSDKKKLCQLQRKLGQKWQEYFRLLILFNQSKLAKFQGDSQNSIQKIFVVQEESSSLIQHILDFFQTLPTSPCEEDD</sequence>
<organism evidence="3 4">
    <name type="scientific">Rattus norvegicus</name>
    <name type="common">Rat</name>
    <dbReference type="NCBI Taxonomy" id="10116"/>
    <lineage>
        <taxon>Eukaryota</taxon>
        <taxon>Metazoa</taxon>
        <taxon>Chordata</taxon>
        <taxon>Craniata</taxon>
        <taxon>Vertebrata</taxon>
        <taxon>Euteleostomi</taxon>
        <taxon>Mammalia</taxon>
        <taxon>Eutheria</taxon>
        <taxon>Euarchontoglires</taxon>
        <taxon>Glires</taxon>
        <taxon>Rodentia</taxon>
        <taxon>Myomorpha</taxon>
        <taxon>Muroidea</taxon>
        <taxon>Muridae</taxon>
        <taxon>Murinae</taxon>
        <taxon>Rattus</taxon>
    </lineage>
</organism>
<dbReference type="Proteomes" id="UP000002494">
    <property type="component" value="Chromosome 18"/>
</dbReference>
<dbReference type="GO" id="GO:0036064">
    <property type="term" value="C:ciliary basal body"/>
    <property type="evidence" value="ECO:0000266"/>
    <property type="project" value="RGD"/>
</dbReference>
<dbReference type="RefSeq" id="XP_017456564.1">
    <property type="nucleotide sequence ID" value="XM_017601075.3"/>
</dbReference>
<dbReference type="SMR" id="F1M3U7"/>
<dbReference type="GO" id="GO:1905198">
    <property type="term" value="P:manchette assembly"/>
    <property type="evidence" value="ECO:0000266"/>
    <property type="project" value="RGD"/>
</dbReference>